<keyword evidence="2" id="KW-0813">Transport</keyword>
<dbReference type="InterPro" id="IPR044669">
    <property type="entry name" value="YneE/VCCN1/2-like"/>
</dbReference>
<keyword evidence="5 9" id="KW-1133">Transmembrane helix</keyword>
<comment type="subcellular location">
    <subcellularLocation>
        <location evidence="1">Cell membrane</location>
        <topology evidence="1">Multi-pass membrane protein</topology>
    </subcellularLocation>
</comment>
<dbReference type="OrthoDB" id="1368at2759"/>
<evidence type="ECO:0000256" key="3">
    <source>
        <dbReference type="ARBA" id="ARBA00022475"/>
    </source>
</evidence>
<sequence length="428" mass="48816">METLCSIPKLTSRCLSFSTSLLELSRFHSFCPGLPQELNVRRGRTAFRLRAQPCSGISTIHVKESRVSRRQTIRCVGSGPEPEPYDPDFPKEEVFLYRRTVYDHKDWSRHRSSLRHSRHILSMRSSRVILALWPPVFGLTTVSIALSAYNECILSHWLPSFLPLLHVSATPFQLMAPALALLLVFRTNASYARFDEARRAWGSNVNRTRDITRQALTWMQHPSDAEKVKKLIRHCVAFNVCMKHHLVRGGDLRDDLHSWIDKEEIDGILASTHRPNYVLQVMSEIIHSCSITEMQLTRMDVNMTQFADNLGACERIFKTPIPLSYTRLTSRFLVLWHIALPLALWDHCQWVSVPATFLSAGALFCIEEVGVLIEEPFQIFPLDNICSTIKKNVDGLILAHTEIHHCHKHPPKGCDIPKKKSSGDAPKS</sequence>
<evidence type="ECO:0000313" key="11">
    <source>
        <dbReference type="Proteomes" id="UP000244005"/>
    </source>
</evidence>
<dbReference type="PANTHER" id="PTHR33281:SF19">
    <property type="entry name" value="VOLTAGE-DEPENDENT ANION CHANNEL-FORMING PROTEIN YNEE"/>
    <property type="match status" value="1"/>
</dbReference>
<keyword evidence="11" id="KW-1185">Reference proteome</keyword>
<evidence type="ECO:0000256" key="5">
    <source>
        <dbReference type="ARBA" id="ARBA00022989"/>
    </source>
</evidence>
<evidence type="ECO:0000256" key="2">
    <source>
        <dbReference type="ARBA" id="ARBA00022448"/>
    </source>
</evidence>
<feature type="transmembrane region" description="Helical" evidence="9">
    <location>
        <begin position="128"/>
        <end position="149"/>
    </location>
</feature>
<dbReference type="PANTHER" id="PTHR33281">
    <property type="entry name" value="UPF0187 PROTEIN YNEE"/>
    <property type="match status" value="1"/>
</dbReference>
<reference evidence="11" key="1">
    <citation type="journal article" date="2017" name="Cell">
        <title>Insights into land plant evolution garnered from the Marchantia polymorpha genome.</title>
        <authorList>
            <person name="Bowman J.L."/>
            <person name="Kohchi T."/>
            <person name="Yamato K.T."/>
            <person name="Jenkins J."/>
            <person name="Shu S."/>
            <person name="Ishizaki K."/>
            <person name="Yamaoka S."/>
            <person name="Nishihama R."/>
            <person name="Nakamura Y."/>
            <person name="Berger F."/>
            <person name="Adam C."/>
            <person name="Aki S.S."/>
            <person name="Althoff F."/>
            <person name="Araki T."/>
            <person name="Arteaga-Vazquez M.A."/>
            <person name="Balasubrmanian S."/>
            <person name="Barry K."/>
            <person name="Bauer D."/>
            <person name="Boehm C.R."/>
            <person name="Briginshaw L."/>
            <person name="Caballero-Perez J."/>
            <person name="Catarino B."/>
            <person name="Chen F."/>
            <person name="Chiyoda S."/>
            <person name="Chovatia M."/>
            <person name="Davies K.M."/>
            <person name="Delmans M."/>
            <person name="Demura T."/>
            <person name="Dierschke T."/>
            <person name="Dolan L."/>
            <person name="Dorantes-Acosta A.E."/>
            <person name="Eklund D.M."/>
            <person name="Florent S.N."/>
            <person name="Flores-Sandoval E."/>
            <person name="Fujiyama A."/>
            <person name="Fukuzawa H."/>
            <person name="Galik B."/>
            <person name="Grimanelli D."/>
            <person name="Grimwood J."/>
            <person name="Grossniklaus U."/>
            <person name="Hamada T."/>
            <person name="Haseloff J."/>
            <person name="Hetherington A.J."/>
            <person name="Higo A."/>
            <person name="Hirakawa Y."/>
            <person name="Hundley H.N."/>
            <person name="Ikeda Y."/>
            <person name="Inoue K."/>
            <person name="Inoue S.I."/>
            <person name="Ishida S."/>
            <person name="Jia Q."/>
            <person name="Kakita M."/>
            <person name="Kanazawa T."/>
            <person name="Kawai Y."/>
            <person name="Kawashima T."/>
            <person name="Kennedy M."/>
            <person name="Kinose K."/>
            <person name="Kinoshita T."/>
            <person name="Kohara Y."/>
            <person name="Koide E."/>
            <person name="Komatsu K."/>
            <person name="Kopischke S."/>
            <person name="Kubo M."/>
            <person name="Kyozuka J."/>
            <person name="Lagercrantz U."/>
            <person name="Lin S.S."/>
            <person name="Lindquist E."/>
            <person name="Lipzen A.M."/>
            <person name="Lu C.W."/>
            <person name="De Luna E."/>
            <person name="Martienssen R.A."/>
            <person name="Minamino N."/>
            <person name="Mizutani M."/>
            <person name="Mizutani M."/>
            <person name="Mochizuki N."/>
            <person name="Monte I."/>
            <person name="Mosher R."/>
            <person name="Nagasaki H."/>
            <person name="Nakagami H."/>
            <person name="Naramoto S."/>
            <person name="Nishitani K."/>
            <person name="Ohtani M."/>
            <person name="Okamoto T."/>
            <person name="Okumura M."/>
            <person name="Phillips J."/>
            <person name="Pollak B."/>
            <person name="Reinders A."/>
            <person name="Rovekamp M."/>
            <person name="Sano R."/>
            <person name="Sawa S."/>
            <person name="Schmid M.W."/>
            <person name="Shirakawa M."/>
            <person name="Solano R."/>
            <person name="Spunde A."/>
            <person name="Suetsugu N."/>
            <person name="Sugano S."/>
            <person name="Sugiyama A."/>
            <person name="Sun R."/>
            <person name="Suzuki Y."/>
            <person name="Takenaka M."/>
            <person name="Takezawa D."/>
            <person name="Tomogane H."/>
            <person name="Tsuzuki M."/>
            <person name="Ueda T."/>
            <person name="Umeda M."/>
            <person name="Ward J.M."/>
            <person name="Watanabe Y."/>
            <person name="Yazaki K."/>
            <person name="Yokoyama R."/>
            <person name="Yoshitake Y."/>
            <person name="Yotsui I."/>
            <person name="Zachgo S."/>
            <person name="Schmutz J."/>
        </authorList>
    </citation>
    <scope>NUCLEOTIDE SEQUENCE [LARGE SCALE GENOMIC DNA]</scope>
    <source>
        <strain evidence="11">Tak-1</strain>
    </source>
</reference>
<proteinExistence type="predicted"/>
<dbReference type="Pfam" id="PF25539">
    <property type="entry name" value="Bestrophin_2"/>
    <property type="match status" value="1"/>
</dbReference>
<gene>
    <name evidence="10" type="ORF">MARPO_0009s0131</name>
</gene>
<evidence type="ECO:0000313" key="10">
    <source>
        <dbReference type="EMBL" id="PTQ47034.1"/>
    </source>
</evidence>
<protein>
    <submittedName>
        <fullName evidence="10">Uncharacterized protein</fullName>
    </submittedName>
</protein>
<dbReference type="OMA" id="WGVVPVC"/>
<organism evidence="10 11">
    <name type="scientific">Marchantia polymorpha</name>
    <name type="common">Common liverwort</name>
    <name type="synonym">Marchantia aquatica</name>
    <dbReference type="NCBI Taxonomy" id="3197"/>
    <lineage>
        <taxon>Eukaryota</taxon>
        <taxon>Viridiplantae</taxon>
        <taxon>Streptophyta</taxon>
        <taxon>Embryophyta</taxon>
        <taxon>Marchantiophyta</taxon>
        <taxon>Marchantiopsida</taxon>
        <taxon>Marchantiidae</taxon>
        <taxon>Marchantiales</taxon>
        <taxon>Marchantiaceae</taxon>
        <taxon>Marchantia</taxon>
    </lineage>
</organism>
<evidence type="ECO:0000256" key="8">
    <source>
        <dbReference type="SAM" id="MobiDB-lite"/>
    </source>
</evidence>
<dbReference type="Proteomes" id="UP000244005">
    <property type="component" value="Unassembled WGS sequence"/>
</dbReference>
<evidence type="ECO:0000256" key="6">
    <source>
        <dbReference type="ARBA" id="ARBA00023065"/>
    </source>
</evidence>
<dbReference type="GO" id="GO:0005886">
    <property type="term" value="C:plasma membrane"/>
    <property type="evidence" value="ECO:0007669"/>
    <property type="project" value="UniProtKB-SubCell"/>
</dbReference>
<dbReference type="EMBL" id="KZ772681">
    <property type="protein sequence ID" value="PTQ47034.1"/>
    <property type="molecule type" value="Genomic_DNA"/>
</dbReference>
<accession>A0A2R6XLQ1</accession>
<keyword evidence="7 9" id="KW-0472">Membrane</keyword>
<dbReference type="Gramene" id="Mp7g14460.1">
    <property type="protein sequence ID" value="Mp7g14460.1.cds"/>
    <property type="gene ID" value="Mp7g14460"/>
</dbReference>
<evidence type="ECO:0000256" key="9">
    <source>
        <dbReference type="SAM" id="Phobius"/>
    </source>
</evidence>
<feature type="region of interest" description="Disordered" evidence="8">
    <location>
        <begin position="408"/>
        <end position="428"/>
    </location>
</feature>
<feature type="transmembrane region" description="Helical" evidence="9">
    <location>
        <begin position="161"/>
        <end position="185"/>
    </location>
</feature>
<keyword evidence="4 9" id="KW-0812">Transmembrane</keyword>
<dbReference type="GO" id="GO:0042651">
    <property type="term" value="C:thylakoid membrane"/>
    <property type="evidence" value="ECO:0000318"/>
    <property type="project" value="GO_Central"/>
</dbReference>
<keyword evidence="6" id="KW-0406">Ion transport</keyword>
<evidence type="ECO:0000256" key="7">
    <source>
        <dbReference type="ARBA" id="ARBA00023136"/>
    </source>
</evidence>
<evidence type="ECO:0000256" key="4">
    <source>
        <dbReference type="ARBA" id="ARBA00022692"/>
    </source>
</evidence>
<dbReference type="GO" id="GO:0019684">
    <property type="term" value="P:photosynthesis, light reaction"/>
    <property type="evidence" value="ECO:0000318"/>
    <property type="project" value="GO_Central"/>
</dbReference>
<evidence type="ECO:0000256" key="1">
    <source>
        <dbReference type="ARBA" id="ARBA00004651"/>
    </source>
</evidence>
<keyword evidence="3" id="KW-1003">Cell membrane</keyword>
<dbReference type="GO" id="GO:0005247">
    <property type="term" value="F:voltage-gated chloride channel activity"/>
    <property type="evidence" value="ECO:0000318"/>
    <property type="project" value="GO_Central"/>
</dbReference>
<feature type="compositionally biased region" description="Basic and acidic residues" evidence="8">
    <location>
        <begin position="415"/>
        <end position="428"/>
    </location>
</feature>
<name>A0A2R6XLQ1_MARPO</name>
<dbReference type="AlphaFoldDB" id="A0A2R6XLQ1"/>